<dbReference type="Proteomes" id="UP000608071">
    <property type="component" value="Unassembled WGS sequence"/>
</dbReference>
<evidence type="ECO:0000313" key="3">
    <source>
        <dbReference type="Proteomes" id="UP000608071"/>
    </source>
</evidence>
<sequence>MSGFDFDFNSELENMRGSGNSVTPEKPKDPTINIPKPNVEPQIRSVQGNSGSAAATSTSQPPEQTSTAEPLTEPNVLSERETNLPADKSGLKAKHSHEENLGGGGGSTQKTDANPIYWKKFKTLPGVFEHVGGDRPVMLNQNIKRVQVSGVPEPMVSIIQDLLKKRHLGAVIDFPWGAYRIEETNKVFTTKTSLVRYLLFDSLRDESGTHVQYARQWFALQYPTSFYAEFKPKRDMNASSDELDVYALLHVAHSAEPERSIVDDSRVGLDLEAMERLSMLSVNVDRVLSKLTAQDQMIQEKAEQSNMIQTVMLLDRMGMLNGPLPRDMGEFIRMMEENRDVIGKTNDAVNKHMEAEQERKKTLLREERIRQYQNDRRS</sequence>
<protein>
    <submittedName>
        <fullName evidence="2">Uncharacterized protein</fullName>
    </submittedName>
</protein>
<proteinExistence type="predicted"/>
<reference evidence="2 3" key="1">
    <citation type="submission" date="2020-08" db="EMBL/GenBank/DDBJ databases">
        <title>A Genomic Blueprint of the Chicken Gut Microbiome.</title>
        <authorList>
            <person name="Gilroy R."/>
            <person name="Ravi A."/>
            <person name="Getino M."/>
            <person name="Pursley I."/>
            <person name="Horton D.L."/>
            <person name="Alikhan N.-F."/>
            <person name="Baker D."/>
            <person name="Gharbi K."/>
            <person name="Hall N."/>
            <person name="Watson M."/>
            <person name="Adriaenssens E.M."/>
            <person name="Foster-Nyarko E."/>
            <person name="Jarju S."/>
            <person name="Secka A."/>
            <person name="Antonio M."/>
            <person name="Oren A."/>
            <person name="Chaudhuri R."/>
            <person name="La Ragione R.M."/>
            <person name="Hildebrand F."/>
            <person name="Pallen M.J."/>
        </authorList>
    </citation>
    <scope>NUCLEOTIDE SEQUENCE [LARGE SCALE GENOMIC DNA]</scope>
    <source>
        <strain evidence="2 3">Sa2BVA9</strain>
    </source>
</reference>
<evidence type="ECO:0000313" key="2">
    <source>
        <dbReference type="EMBL" id="MBD7970304.1"/>
    </source>
</evidence>
<comment type="caution">
    <text evidence="2">The sequence shown here is derived from an EMBL/GenBank/DDBJ whole genome shotgun (WGS) entry which is preliminary data.</text>
</comment>
<dbReference type="RefSeq" id="WP_191803261.1">
    <property type="nucleotide sequence ID" value="NZ_JACSQL010000011.1"/>
</dbReference>
<name>A0ABR8T4T9_9BACL</name>
<gene>
    <name evidence="2" type="ORF">H9647_19750</name>
</gene>
<feature type="compositionally biased region" description="Low complexity" evidence="1">
    <location>
        <begin position="52"/>
        <end position="67"/>
    </location>
</feature>
<dbReference type="EMBL" id="JACSQL010000011">
    <property type="protein sequence ID" value="MBD7970304.1"/>
    <property type="molecule type" value="Genomic_DNA"/>
</dbReference>
<accession>A0ABR8T4T9</accession>
<keyword evidence="3" id="KW-1185">Reference proteome</keyword>
<evidence type="ECO:0000256" key="1">
    <source>
        <dbReference type="SAM" id="MobiDB-lite"/>
    </source>
</evidence>
<organism evidence="2 3">
    <name type="scientific">Paenibacillus gallinarum</name>
    <dbReference type="NCBI Taxonomy" id="2762232"/>
    <lineage>
        <taxon>Bacteria</taxon>
        <taxon>Bacillati</taxon>
        <taxon>Bacillota</taxon>
        <taxon>Bacilli</taxon>
        <taxon>Bacillales</taxon>
        <taxon>Paenibacillaceae</taxon>
        <taxon>Paenibacillus</taxon>
    </lineage>
</organism>
<feature type="region of interest" description="Disordered" evidence="1">
    <location>
        <begin position="1"/>
        <end position="112"/>
    </location>
</feature>